<accession>A0AAV5J7H1</accession>
<evidence type="ECO:0000313" key="2">
    <source>
        <dbReference type="EMBL" id="GKV06358.1"/>
    </source>
</evidence>
<evidence type="ECO:0000313" key="3">
    <source>
        <dbReference type="Proteomes" id="UP001054252"/>
    </source>
</evidence>
<comment type="caution">
    <text evidence="2">The sequence shown here is derived from an EMBL/GenBank/DDBJ whole genome shotgun (WGS) entry which is preliminary data.</text>
</comment>
<evidence type="ECO:0000256" key="1">
    <source>
        <dbReference type="SAM" id="MobiDB-lite"/>
    </source>
</evidence>
<sequence>MLEYSDISVEGGSSESKRTKGGVVRNEVVEVEGEGVPANILEVGDRNSKFYDSGVDIVFEVKEYESELRSRDSLIHLVETYEISSRVLVRPARVEERACSAPQDH</sequence>
<organism evidence="2 3">
    <name type="scientific">Rubroshorea leprosula</name>
    <dbReference type="NCBI Taxonomy" id="152421"/>
    <lineage>
        <taxon>Eukaryota</taxon>
        <taxon>Viridiplantae</taxon>
        <taxon>Streptophyta</taxon>
        <taxon>Embryophyta</taxon>
        <taxon>Tracheophyta</taxon>
        <taxon>Spermatophyta</taxon>
        <taxon>Magnoliopsida</taxon>
        <taxon>eudicotyledons</taxon>
        <taxon>Gunneridae</taxon>
        <taxon>Pentapetalae</taxon>
        <taxon>rosids</taxon>
        <taxon>malvids</taxon>
        <taxon>Malvales</taxon>
        <taxon>Dipterocarpaceae</taxon>
        <taxon>Rubroshorea</taxon>
    </lineage>
</organism>
<protein>
    <submittedName>
        <fullName evidence="2">Uncharacterized protein</fullName>
    </submittedName>
</protein>
<keyword evidence="3" id="KW-1185">Reference proteome</keyword>
<dbReference type="Proteomes" id="UP001054252">
    <property type="component" value="Unassembled WGS sequence"/>
</dbReference>
<feature type="region of interest" description="Disordered" evidence="1">
    <location>
        <begin position="1"/>
        <end position="22"/>
    </location>
</feature>
<proteinExistence type="predicted"/>
<name>A0AAV5J7H1_9ROSI</name>
<dbReference type="EMBL" id="BPVZ01000025">
    <property type="protein sequence ID" value="GKV06358.1"/>
    <property type="molecule type" value="Genomic_DNA"/>
</dbReference>
<reference evidence="2 3" key="1">
    <citation type="journal article" date="2021" name="Commun. Biol.">
        <title>The genome of Shorea leprosula (Dipterocarpaceae) highlights the ecological relevance of drought in aseasonal tropical rainforests.</title>
        <authorList>
            <person name="Ng K.K.S."/>
            <person name="Kobayashi M.J."/>
            <person name="Fawcett J.A."/>
            <person name="Hatakeyama M."/>
            <person name="Paape T."/>
            <person name="Ng C.H."/>
            <person name="Ang C.C."/>
            <person name="Tnah L.H."/>
            <person name="Lee C.T."/>
            <person name="Nishiyama T."/>
            <person name="Sese J."/>
            <person name="O'Brien M.J."/>
            <person name="Copetti D."/>
            <person name="Mohd Noor M.I."/>
            <person name="Ong R.C."/>
            <person name="Putra M."/>
            <person name="Sireger I.Z."/>
            <person name="Indrioko S."/>
            <person name="Kosugi Y."/>
            <person name="Izuno A."/>
            <person name="Isagi Y."/>
            <person name="Lee S.L."/>
            <person name="Shimizu K.K."/>
        </authorList>
    </citation>
    <scope>NUCLEOTIDE SEQUENCE [LARGE SCALE GENOMIC DNA]</scope>
    <source>
        <strain evidence="2">214</strain>
    </source>
</reference>
<dbReference type="AlphaFoldDB" id="A0AAV5J7H1"/>
<gene>
    <name evidence="2" type="ORF">SLEP1_g18258</name>
</gene>